<name>A0A1X7T9D9_AMPQE</name>
<sequence length="80" mass="9204">MKGTLAGSDKDPIDDGEGKIKAYYSKLTDDIHEALFSCSKVIAFNNFEPFPRRNTINSKCQLFAAEFYEEYPKRKSQLLY</sequence>
<proteinExistence type="predicted"/>
<accession>A0A1X7T9D9</accession>
<dbReference type="InParanoid" id="A0A1X7T9D9"/>
<dbReference type="AlphaFoldDB" id="A0A1X7T9D9"/>
<evidence type="ECO:0000313" key="1">
    <source>
        <dbReference type="EnsemblMetazoa" id="Aqu2.1.11038_001"/>
    </source>
</evidence>
<organism evidence="1">
    <name type="scientific">Amphimedon queenslandica</name>
    <name type="common">Sponge</name>
    <dbReference type="NCBI Taxonomy" id="400682"/>
    <lineage>
        <taxon>Eukaryota</taxon>
        <taxon>Metazoa</taxon>
        <taxon>Porifera</taxon>
        <taxon>Demospongiae</taxon>
        <taxon>Heteroscleromorpha</taxon>
        <taxon>Haplosclerida</taxon>
        <taxon>Niphatidae</taxon>
        <taxon>Amphimedon</taxon>
    </lineage>
</organism>
<reference evidence="1" key="1">
    <citation type="submission" date="2017-05" db="UniProtKB">
        <authorList>
            <consortium name="EnsemblMetazoa"/>
        </authorList>
    </citation>
    <scope>IDENTIFICATION</scope>
</reference>
<dbReference type="EnsemblMetazoa" id="Aqu2.1.11038_001">
    <property type="protein sequence ID" value="Aqu2.1.11038_001"/>
    <property type="gene ID" value="Aqu2.1.11038"/>
</dbReference>
<protein>
    <submittedName>
        <fullName evidence="1">Uncharacterized protein</fullName>
    </submittedName>
</protein>